<dbReference type="AlphaFoldDB" id="A0A9K3PXX9"/>
<dbReference type="OrthoDB" id="47930at2759"/>
<gene>
    <name evidence="2" type="ORF">IV203_036329</name>
</gene>
<proteinExistence type="predicted"/>
<evidence type="ECO:0000313" key="3">
    <source>
        <dbReference type="Proteomes" id="UP000693970"/>
    </source>
</evidence>
<sequence>MALRAFHANPSIGGFGAENSTPNLLRPNGRANSKGTGSRAKPAQNAGDAFCQIVKELVDNAVDAINSSLKNEELDHGGDTKKRIRVEIEPYENRYNGCSNDSRGDAVSTQDLLQVTVLDNGCGMENIQNCVNAFQSSKGGSQHHRSSSVDKHKNTSGRYGIGLTLCLLHAQRLVPCSYACITSTKKGWEHLARALFVVDPEGDKVVCDKEELIPKQNGIESSGTCVSLLIPGGNASDMTWSRLVAYFNRFKLCPDISFGLEIRAPTLERIPIFIRPKSRISSSAAVTKICANNAKVRRGKTSNKTMFDEDSWKEGFGDSDSDSESKHRDLDGDSSELDVTPPNLAAETLSRRIQIVEVAKAYWPKRKIVLKNVATSIHKIHLSDQESRSHSSGVSDELQLEVNMIVCPISAMNVSSDDFSTDENDRHSCTEQQLGSAEDKPATLELVRMVNDVPILDGAEAHSCGLVHGIENKTVWGSFGLDVSRTTAFHSQGDSTANGRCKWTPTFELRDHNQVSTYIQRDSNHKQLLSLVDEQTEESGSDDSDFEDWNSQDSQARKRKRSAKNQQELLPAGVRLHEVLVVVRIRAAPSSLPLPTLSKGRLPLNHGPIGAALHRGLNDCLRSLQSSNTALLLSRQNLQSSVRDLRYIPKLATEIALSVYESRNMAIQKYGKEILKLASRLNVSGANAKNFHDEQSCESSDTSTGNNTKVDTALLERSIREVLSFKLKEKATTLQASQKRMKKVGAATAALNPKEGAEDYEEIGCGELSSHESEGPSEHSRHLSVDKKTPQKQDVRSVTASWSEFGDSPLPASKRPSDEESVPTNDCSPPPIKEVEFNSGKGVPVYESDDPFDDDSVEFATW</sequence>
<feature type="region of interest" description="Disordered" evidence="1">
    <location>
        <begin position="767"/>
        <end position="862"/>
    </location>
</feature>
<accession>A0A9K3PXX9</accession>
<keyword evidence="3" id="KW-1185">Reference proteome</keyword>
<feature type="compositionally biased region" description="Basic and acidic residues" evidence="1">
    <location>
        <begin position="769"/>
        <end position="795"/>
    </location>
</feature>
<protein>
    <submittedName>
        <fullName evidence="2">Histidine kinase, DNA gyrase B-, and HSP90-like ATPase</fullName>
    </submittedName>
</protein>
<dbReference type="GO" id="GO:0016301">
    <property type="term" value="F:kinase activity"/>
    <property type="evidence" value="ECO:0007669"/>
    <property type="project" value="UniProtKB-KW"/>
</dbReference>
<feature type="compositionally biased region" description="Basic and acidic residues" evidence="1">
    <location>
        <begin position="307"/>
        <end position="316"/>
    </location>
</feature>
<dbReference type="EMBL" id="JAGRRH010000013">
    <property type="protein sequence ID" value="KAG7361229.1"/>
    <property type="molecule type" value="Genomic_DNA"/>
</dbReference>
<evidence type="ECO:0000256" key="1">
    <source>
        <dbReference type="SAM" id="MobiDB-lite"/>
    </source>
</evidence>
<feature type="compositionally biased region" description="Acidic residues" evidence="1">
    <location>
        <begin position="847"/>
        <end position="862"/>
    </location>
</feature>
<feature type="region of interest" description="Disordered" evidence="1">
    <location>
        <begin position="11"/>
        <end position="43"/>
    </location>
</feature>
<feature type="compositionally biased region" description="Acidic residues" evidence="1">
    <location>
        <begin position="534"/>
        <end position="550"/>
    </location>
</feature>
<reference evidence="2" key="2">
    <citation type="submission" date="2021-04" db="EMBL/GenBank/DDBJ databases">
        <authorList>
            <person name="Podell S."/>
        </authorList>
    </citation>
    <scope>NUCLEOTIDE SEQUENCE</scope>
    <source>
        <strain evidence="2">Hildebrandi</strain>
    </source>
</reference>
<name>A0A9K3PXX9_9STRA</name>
<keyword evidence="2" id="KW-0418">Kinase</keyword>
<reference evidence="2" key="1">
    <citation type="journal article" date="2021" name="Sci. Rep.">
        <title>Diploid genomic architecture of Nitzschia inconspicua, an elite biomass production diatom.</title>
        <authorList>
            <person name="Oliver A."/>
            <person name="Podell S."/>
            <person name="Pinowska A."/>
            <person name="Traller J.C."/>
            <person name="Smith S.R."/>
            <person name="McClure R."/>
            <person name="Beliaev A."/>
            <person name="Bohutskyi P."/>
            <person name="Hill E.A."/>
            <person name="Rabines A."/>
            <person name="Zheng H."/>
            <person name="Allen L.Z."/>
            <person name="Kuo A."/>
            <person name="Grigoriev I.V."/>
            <person name="Allen A.E."/>
            <person name="Hazlebeck D."/>
            <person name="Allen E.E."/>
        </authorList>
    </citation>
    <scope>NUCLEOTIDE SEQUENCE</scope>
    <source>
        <strain evidence="2">Hildebrandi</strain>
    </source>
</reference>
<feature type="region of interest" description="Disordered" evidence="1">
    <location>
        <begin position="307"/>
        <end position="343"/>
    </location>
</feature>
<feature type="region of interest" description="Disordered" evidence="1">
    <location>
        <begin position="417"/>
        <end position="437"/>
    </location>
</feature>
<dbReference type="Proteomes" id="UP000693970">
    <property type="component" value="Unassembled WGS sequence"/>
</dbReference>
<comment type="caution">
    <text evidence="2">The sequence shown here is derived from an EMBL/GenBank/DDBJ whole genome shotgun (WGS) entry which is preliminary data.</text>
</comment>
<feature type="region of interest" description="Disordered" evidence="1">
    <location>
        <begin position="533"/>
        <end position="565"/>
    </location>
</feature>
<evidence type="ECO:0000313" key="2">
    <source>
        <dbReference type="EMBL" id="KAG7361229.1"/>
    </source>
</evidence>
<keyword evidence="2" id="KW-0808">Transferase</keyword>
<dbReference type="Pfam" id="PF13589">
    <property type="entry name" value="HATPase_c_3"/>
    <property type="match status" value="1"/>
</dbReference>
<organism evidence="2 3">
    <name type="scientific">Nitzschia inconspicua</name>
    <dbReference type="NCBI Taxonomy" id="303405"/>
    <lineage>
        <taxon>Eukaryota</taxon>
        <taxon>Sar</taxon>
        <taxon>Stramenopiles</taxon>
        <taxon>Ochrophyta</taxon>
        <taxon>Bacillariophyta</taxon>
        <taxon>Bacillariophyceae</taxon>
        <taxon>Bacillariophycidae</taxon>
        <taxon>Bacillariales</taxon>
        <taxon>Bacillariaceae</taxon>
        <taxon>Nitzschia</taxon>
    </lineage>
</organism>